<keyword evidence="5" id="KW-0539">Nucleus</keyword>
<organism evidence="11">
    <name type="scientific">Reticulitermes speratus</name>
    <dbReference type="NCBI Taxonomy" id="60591"/>
    <lineage>
        <taxon>Eukaryota</taxon>
        <taxon>Metazoa</taxon>
        <taxon>Ecdysozoa</taxon>
        <taxon>Arthropoda</taxon>
        <taxon>Hexapoda</taxon>
        <taxon>Insecta</taxon>
        <taxon>Pterygota</taxon>
        <taxon>Neoptera</taxon>
        <taxon>Polyneoptera</taxon>
        <taxon>Dictyoptera</taxon>
        <taxon>Blattodea</taxon>
        <taxon>Blattoidea</taxon>
        <taxon>Termitoidae</taxon>
        <taxon>Rhinotermitidae</taxon>
        <taxon>Reticulitermes</taxon>
        <taxon>Frontotermes</taxon>
    </lineage>
</organism>
<dbReference type="Gene3D" id="1.10.8.1020">
    <property type="entry name" value="RecQ-mediated genome instability protein 1, N-terminal domain"/>
    <property type="match status" value="1"/>
</dbReference>
<evidence type="ECO:0000313" key="11">
    <source>
        <dbReference type="EMBL" id="BBA93630.1"/>
    </source>
</evidence>
<dbReference type="Gene3D" id="2.40.50.770">
    <property type="entry name" value="RecQ-mediated genome instability protein Rmi1, C-terminal domain"/>
    <property type="match status" value="1"/>
</dbReference>
<dbReference type="Pfam" id="PF16099">
    <property type="entry name" value="RMI1_C"/>
    <property type="match status" value="1"/>
</dbReference>
<dbReference type="InterPro" id="IPR042470">
    <property type="entry name" value="RMI1_N_C_sf"/>
</dbReference>
<dbReference type="FunFam" id="2.40.50.770:FF:000002">
    <property type="entry name" value="recQ-mediated genome instability protein 1"/>
    <property type="match status" value="1"/>
</dbReference>
<reference evidence="11" key="1">
    <citation type="journal article" date="2016" name="PLoS ONE">
        <title>Caste-Specific and Sex-Specific Expression of Chemoreceptor Genes in a Termite.</title>
        <authorList>
            <person name="Mitaka Y."/>
            <person name="Kobayashi K."/>
            <person name="Mikheyev A."/>
            <person name="Tin M.M.Y."/>
            <person name="Watanabe Y."/>
            <person name="Matsuura K."/>
        </authorList>
    </citation>
    <scope>NUCLEOTIDE SEQUENCE</scope>
</reference>
<dbReference type="AlphaFoldDB" id="A0A2Z5TR70"/>
<dbReference type="InterPro" id="IPR044881">
    <property type="entry name" value="RMI1_N_N_sf"/>
</dbReference>
<feature type="domain" description="RMI1 N-terminal" evidence="10">
    <location>
        <begin position="17"/>
        <end position="61"/>
    </location>
</feature>
<name>A0A2Z5TR70_9NEOP</name>
<proteinExistence type="evidence at transcript level"/>
<dbReference type="Gene3D" id="2.40.50.510">
    <property type="match status" value="1"/>
</dbReference>
<evidence type="ECO:0000256" key="5">
    <source>
        <dbReference type="ARBA" id="ARBA00023242"/>
    </source>
</evidence>
<dbReference type="GO" id="GO:0000712">
    <property type="term" value="P:resolution of meiotic recombination intermediates"/>
    <property type="evidence" value="ECO:0007669"/>
    <property type="project" value="TreeGrafter"/>
</dbReference>
<feature type="region of interest" description="Disordered" evidence="7">
    <location>
        <begin position="266"/>
        <end position="288"/>
    </location>
</feature>
<dbReference type="GO" id="GO:0031422">
    <property type="term" value="C:RecQ family helicase-topoisomerase III complex"/>
    <property type="evidence" value="ECO:0007669"/>
    <property type="project" value="TreeGrafter"/>
</dbReference>
<dbReference type="GO" id="GO:0000166">
    <property type="term" value="F:nucleotide binding"/>
    <property type="evidence" value="ECO:0007669"/>
    <property type="project" value="InterPro"/>
</dbReference>
<comment type="similarity">
    <text evidence="2">Belongs to the RMI1 family.</text>
</comment>
<reference evidence="11" key="2">
    <citation type="submission" date="2017-10" db="EMBL/GenBank/DDBJ databases">
        <title>High Expression of DNA Repair Genes in Long-Lived Termite King.</title>
        <authorList>
            <person name="Tasaki E."/>
            <person name="Mitaka Y."/>
            <person name="Nozaki T."/>
            <person name="Kobayashi K."/>
            <person name="Matsuura K."/>
            <person name="Iuchi Y."/>
        </authorList>
    </citation>
    <scope>NUCLEOTIDE SEQUENCE</scope>
</reference>
<dbReference type="InterPro" id="IPR032199">
    <property type="entry name" value="RMI1_C"/>
</dbReference>
<evidence type="ECO:0000256" key="6">
    <source>
        <dbReference type="ARBA" id="ARBA00024977"/>
    </source>
</evidence>
<dbReference type="GO" id="GO:0016604">
    <property type="term" value="C:nuclear body"/>
    <property type="evidence" value="ECO:0007669"/>
    <property type="project" value="TreeGrafter"/>
</dbReference>
<evidence type="ECO:0000256" key="4">
    <source>
        <dbReference type="ARBA" id="ARBA00022705"/>
    </source>
</evidence>
<dbReference type="InterPro" id="IPR013894">
    <property type="entry name" value="RMI1_OB"/>
</dbReference>
<evidence type="ECO:0000256" key="2">
    <source>
        <dbReference type="ARBA" id="ARBA00006395"/>
    </source>
</evidence>
<dbReference type="Pfam" id="PF21000">
    <property type="entry name" value="RMI1_N_N"/>
    <property type="match status" value="1"/>
</dbReference>
<dbReference type="GO" id="GO:0000724">
    <property type="term" value="P:double-strand break repair via homologous recombination"/>
    <property type="evidence" value="ECO:0007669"/>
    <property type="project" value="TreeGrafter"/>
</dbReference>
<keyword evidence="4" id="KW-0235">DNA replication</keyword>
<evidence type="ECO:0000256" key="3">
    <source>
        <dbReference type="ARBA" id="ARBA00018987"/>
    </source>
</evidence>
<evidence type="ECO:0000259" key="10">
    <source>
        <dbReference type="Pfam" id="PF21000"/>
    </source>
</evidence>
<dbReference type="PANTHER" id="PTHR14790">
    <property type="entry name" value="RECQ-MEDIATED GENOME INSTABILITY PROTEIN 1 RMI1"/>
    <property type="match status" value="1"/>
</dbReference>
<sequence length="697" mass="77748">MTDHQVAGIKTYLANASLHASPEWVEGCVEFFVSEHHDRGYTGASLQDFVLQQWKLADLREMGQGCLPPNLSSTLMAVLPGKYALQVEQIKDVGQSAYTQLQEIHKQVNENVEVGATIPQAWEPRPTRMLQLALCDGIQNIKGIEYRPIRSLNEQLLPGCKVLVVGPVECRRGVLLLQQHNLEILGGEIDSLLIPNATENVLARLLNLPLNPDPYGTQTDVSMRPQTTLQQESILSRDDFVQPPIQQDFTGTPWMQEVVAPIQNLVHKPSSSGNSTNKVPNRNSDSRIEEELICEDDLMLEAEMDARLSVLEREYQEEMENSLNSLDIDATEQKFLRDLQTEWCERKSELLHHQHVPTHVEIAPYSSQKELTANHNTSHLLNDDDDILLQMSLEAMEKPKGQNTLSVSSRLTSVQDSQTGHHMKSVSAGRCTSRAPTRTVKSEAQNITTQSKITSFLNKNAIVTGDSKGLSGSSSNASEDDKAAQMTCSKQCVVPLKCKQVLSDLNSKSTHVSDEKLKTKPDLKLIQSHGSEISMQIAERNEDACTTSVLRDSNPFVYLSQVKVPVKGRTVFRVKAFVMTLLSQMTFGKDGWQLLVKLCDGSSNLDARLSSNVVEKLIGFSTPEVLAMRQEMPNNPLLKEKLKNIIQNAQQQLIDLNCLLDIEFLPDSRMPSVIDITEITEQHLQALQARVKVVVQI</sequence>
<feature type="domain" description="RecQ-mediated genome instability protein 1 C-terminal OB-fold" evidence="9">
    <location>
        <begin position="553"/>
        <end position="691"/>
    </location>
</feature>
<feature type="domain" description="RecQ mediated genome instability protein 1 OB-fold" evidence="8">
    <location>
        <begin position="67"/>
        <end position="198"/>
    </location>
</feature>
<dbReference type="SMART" id="SM01161">
    <property type="entry name" value="DUF1767"/>
    <property type="match status" value="1"/>
</dbReference>
<dbReference type="EMBL" id="FX985743">
    <property type="protein sequence ID" value="BBA93630.1"/>
    <property type="molecule type" value="mRNA"/>
</dbReference>
<feature type="region of interest" description="Disordered" evidence="7">
    <location>
        <begin position="414"/>
        <end position="446"/>
    </location>
</feature>
<dbReference type="GO" id="GO:0006260">
    <property type="term" value="P:DNA replication"/>
    <property type="evidence" value="ECO:0007669"/>
    <property type="project" value="UniProtKB-KW"/>
</dbReference>
<dbReference type="PANTHER" id="PTHR14790:SF15">
    <property type="entry name" value="RECQ-MEDIATED GENOME INSTABILITY PROTEIN 1"/>
    <property type="match status" value="1"/>
</dbReference>
<evidence type="ECO:0000256" key="1">
    <source>
        <dbReference type="ARBA" id="ARBA00004123"/>
    </source>
</evidence>
<accession>A0A2Z5TR70</accession>
<dbReference type="Pfam" id="PF08585">
    <property type="entry name" value="RMI1_N_C"/>
    <property type="match status" value="1"/>
</dbReference>
<evidence type="ECO:0000259" key="9">
    <source>
        <dbReference type="Pfam" id="PF16099"/>
    </source>
</evidence>
<gene>
    <name evidence="11" type="primary">RsRMI1</name>
</gene>
<protein>
    <recommendedName>
        <fullName evidence="3">RecQ-mediated genome instability protein 1</fullName>
    </recommendedName>
</protein>
<comment type="subcellular location">
    <subcellularLocation>
        <location evidence="1">Nucleus</location>
    </subcellularLocation>
</comment>
<dbReference type="InterPro" id="IPR049363">
    <property type="entry name" value="RMI1_N"/>
</dbReference>
<comment type="function">
    <text evidence="6">Essential component of the RMI complex, a complex that plays an important role in the processing of homologous recombination intermediates to limit DNA crossover formation in cells. Promotes TOP3A binding to double Holliday junctions (DHJ) and hence stimulates TOP3A-mediated dissolution. Required for BLM phosphorylation during mitosis. Within the BLM complex, required for BLM and TOP3A stability.</text>
</comment>
<evidence type="ECO:0000259" key="8">
    <source>
        <dbReference type="Pfam" id="PF08585"/>
    </source>
</evidence>
<feature type="compositionally biased region" description="Polar residues" evidence="7">
    <location>
        <begin position="269"/>
        <end position="283"/>
    </location>
</feature>
<evidence type="ECO:0000256" key="7">
    <source>
        <dbReference type="SAM" id="MobiDB-lite"/>
    </source>
</evidence>